<dbReference type="AlphaFoldDB" id="A0A0N5AZ86"/>
<feature type="compositionally biased region" description="Basic and acidic residues" evidence="1">
    <location>
        <begin position="10"/>
        <end position="21"/>
    </location>
</feature>
<dbReference type="Proteomes" id="UP000046393">
    <property type="component" value="Unplaced"/>
</dbReference>
<proteinExistence type="predicted"/>
<evidence type="ECO:0000313" key="3">
    <source>
        <dbReference type="WBParaSite" id="SMUV_0001030701-mRNA-1"/>
    </source>
</evidence>
<evidence type="ECO:0000313" key="2">
    <source>
        <dbReference type="Proteomes" id="UP000046393"/>
    </source>
</evidence>
<sequence>MKQQWTAEGEIQKPDPLRDKQKQDSFISAKIQFTADARTIIRRMERLEGCVKELWSIWINKYLQLLRGNSERSLWKIPGVSEIFRNKNGKVSSATIIMARQDLKQPIKYLKKPINYICQLELGSPNTEEQIPKKVSDPNLELEQPN</sequence>
<name>A0A0N5AZ86_9BILA</name>
<reference evidence="3" key="1">
    <citation type="submission" date="2017-02" db="UniProtKB">
        <authorList>
            <consortium name="WormBaseParasite"/>
        </authorList>
    </citation>
    <scope>IDENTIFICATION</scope>
</reference>
<evidence type="ECO:0000256" key="1">
    <source>
        <dbReference type="SAM" id="MobiDB-lite"/>
    </source>
</evidence>
<keyword evidence="2" id="KW-1185">Reference proteome</keyword>
<protein>
    <submittedName>
        <fullName evidence="3">DUF5641 domain-containing protein</fullName>
    </submittedName>
</protein>
<accession>A0A0N5AZ86</accession>
<dbReference type="WBParaSite" id="SMUV_0001030701-mRNA-1">
    <property type="protein sequence ID" value="SMUV_0001030701-mRNA-1"/>
    <property type="gene ID" value="SMUV_0001030701"/>
</dbReference>
<feature type="region of interest" description="Disordered" evidence="1">
    <location>
        <begin position="1"/>
        <end position="21"/>
    </location>
</feature>
<organism evidence="2 3">
    <name type="scientific">Syphacia muris</name>
    <dbReference type="NCBI Taxonomy" id="451379"/>
    <lineage>
        <taxon>Eukaryota</taxon>
        <taxon>Metazoa</taxon>
        <taxon>Ecdysozoa</taxon>
        <taxon>Nematoda</taxon>
        <taxon>Chromadorea</taxon>
        <taxon>Rhabditida</taxon>
        <taxon>Spirurina</taxon>
        <taxon>Oxyuridomorpha</taxon>
        <taxon>Oxyuroidea</taxon>
        <taxon>Oxyuridae</taxon>
        <taxon>Syphacia</taxon>
    </lineage>
</organism>